<dbReference type="Proteomes" id="UP000598146">
    <property type="component" value="Unassembled WGS sequence"/>
</dbReference>
<protein>
    <recommendedName>
        <fullName evidence="1">PKD/Chitinase domain-containing protein</fullName>
    </recommendedName>
</protein>
<dbReference type="PROSITE" id="PS50194">
    <property type="entry name" value="FILAMIN_REPEAT"/>
    <property type="match status" value="1"/>
</dbReference>
<gene>
    <name evidence="2" type="ORF">I4J89_10895</name>
</gene>
<evidence type="ECO:0000313" key="2">
    <source>
        <dbReference type="EMBL" id="MBG0561971.1"/>
    </source>
</evidence>
<dbReference type="Gene3D" id="2.60.40.10">
    <property type="entry name" value="Immunoglobulins"/>
    <property type="match status" value="2"/>
</dbReference>
<dbReference type="GO" id="GO:0031410">
    <property type="term" value="C:cytoplasmic vesicle"/>
    <property type="evidence" value="ECO:0007669"/>
    <property type="project" value="TreeGrafter"/>
</dbReference>
<name>A0A931C8E3_9ACTN</name>
<dbReference type="InterPro" id="IPR035986">
    <property type="entry name" value="PKD_dom_sf"/>
</dbReference>
<reference evidence="2" key="1">
    <citation type="submission" date="2020-11" db="EMBL/GenBank/DDBJ databases">
        <title>Isolation and identification of active actinomycetes.</title>
        <authorList>
            <person name="Sun X."/>
        </authorList>
    </citation>
    <scope>NUCLEOTIDE SEQUENCE</scope>
    <source>
        <strain evidence="2">NEAU-A11</strain>
    </source>
</reference>
<dbReference type="PANTHER" id="PTHR46182">
    <property type="entry name" value="FI19480P1"/>
    <property type="match status" value="1"/>
</dbReference>
<dbReference type="Pfam" id="PF22352">
    <property type="entry name" value="K319L-like_PKD"/>
    <property type="match status" value="2"/>
</dbReference>
<dbReference type="InterPro" id="IPR017868">
    <property type="entry name" value="Filamin/ABP280_repeat-like"/>
</dbReference>
<dbReference type="GO" id="GO:0005975">
    <property type="term" value="P:carbohydrate metabolic process"/>
    <property type="evidence" value="ECO:0007669"/>
    <property type="project" value="UniProtKB-ARBA"/>
</dbReference>
<feature type="domain" description="PKD/Chitinase" evidence="1">
    <location>
        <begin position="434"/>
        <end position="516"/>
    </location>
</feature>
<accession>A0A931C8E3</accession>
<dbReference type="SMART" id="SM00089">
    <property type="entry name" value="PKD"/>
    <property type="match status" value="2"/>
</dbReference>
<keyword evidence="3" id="KW-1185">Reference proteome</keyword>
<dbReference type="GO" id="GO:0016020">
    <property type="term" value="C:membrane"/>
    <property type="evidence" value="ECO:0007669"/>
    <property type="project" value="TreeGrafter"/>
</dbReference>
<organism evidence="2 3">
    <name type="scientific">Actinoplanes aureus</name>
    <dbReference type="NCBI Taxonomy" id="2792083"/>
    <lineage>
        <taxon>Bacteria</taxon>
        <taxon>Bacillati</taxon>
        <taxon>Actinomycetota</taxon>
        <taxon>Actinomycetes</taxon>
        <taxon>Micromonosporales</taxon>
        <taxon>Micromonosporaceae</taxon>
        <taxon>Actinoplanes</taxon>
    </lineage>
</organism>
<proteinExistence type="predicted"/>
<feature type="domain" description="PKD/Chitinase" evidence="1">
    <location>
        <begin position="522"/>
        <end position="620"/>
    </location>
</feature>
<comment type="caution">
    <text evidence="2">The sequence shown here is derived from an EMBL/GenBank/DDBJ whole genome shotgun (WGS) entry which is preliminary data.</text>
</comment>
<dbReference type="RefSeq" id="WP_196413753.1">
    <property type="nucleotide sequence ID" value="NZ_JADQTO010000004.1"/>
</dbReference>
<dbReference type="SUPFAM" id="SSF49299">
    <property type="entry name" value="PKD domain"/>
    <property type="match status" value="1"/>
</dbReference>
<dbReference type="InterPro" id="IPR029865">
    <property type="entry name" value="KIAA0319-like"/>
</dbReference>
<dbReference type="InterPro" id="IPR013783">
    <property type="entry name" value="Ig-like_fold"/>
</dbReference>
<evidence type="ECO:0000313" key="3">
    <source>
        <dbReference type="Proteomes" id="UP000598146"/>
    </source>
</evidence>
<dbReference type="EMBL" id="JADQTO010000004">
    <property type="protein sequence ID" value="MBG0561971.1"/>
    <property type="molecule type" value="Genomic_DNA"/>
</dbReference>
<evidence type="ECO:0000259" key="1">
    <source>
        <dbReference type="SMART" id="SM00089"/>
    </source>
</evidence>
<dbReference type="AlphaFoldDB" id="A0A931C8E3"/>
<sequence>MKKTLNRWSITAGVIVAVVAPLAGTAAAVVVNPPVGRSGTLTQVGPIAEHGFPAWYRDSNGVRLEACTTLDDPLCSTLPDEVPNPDEPVSYPGNFPGEFFYQLAGAELTLADGTEASIGMDLEGAWAAEEVREGDQMVFGRIRIRFDATTGEAFRVTHPYGIDEVVADDRGRIRMTEDIGTTPGAFGQAFTSRVGPFLKWDPAVGPQAPAGYTGDPGVDHKVVGSPYDTNFVRIEQIDPATKAVIGQVGYTDLFSVQGRYAVNAGVDVDQATYTTGANGNGVIEVYASSEPDEVIEVTGDSALGFSTTPLRGSGGRYYGRFPVTGPLPAGTTIEVVNAGDVPVAKKTRKLVDVVRITAAEYDADARTLAVKAVSSDGDSTPPTLTVTGFGPLTGSPFTGVVAPPAAVTVTSSGGGSVTAPITGGGAVFGPVAPVAAVVADAASVAGQRVRLDGSGSAGVITSYAWAQTSGPAVALEDAATRVATFTPQQPGEYRFQLVVAGPGGTSTPAEVTVTVTGAAPATANAGPDQTVVRGRSVTLDGSKSTGAESYQWSRVSGPAVTLTGATTAKPSFVYPALALPAAPGPNAAYIYNNDPVVLELTVRNAAGVSTARVTVRPQAETLSGLAVRYRTGNNEWRISGTSSVLAGQRVTAVVGSTLSGGRVVGTPVTVDAAGAFSLRVTGPNPGTVRTISLVTSIGGQSLAVPVNVTN</sequence>
<dbReference type="InterPro" id="IPR022409">
    <property type="entry name" value="PKD/Chitinase_dom"/>
</dbReference>
<dbReference type="PANTHER" id="PTHR46182:SF2">
    <property type="entry name" value="FI19480P1"/>
    <property type="match status" value="1"/>
</dbReference>